<keyword evidence="3" id="KW-0175">Coiled coil</keyword>
<name>Q22M93_TETTS</name>
<dbReference type="SUPFAM" id="SSF117281">
    <property type="entry name" value="Kelch motif"/>
    <property type="match status" value="1"/>
</dbReference>
<keyword evidence="1" id="KW-0880">Kelch repeat</keyword>
<evidence type="ECO:0000256" key="3">
    <source>
        <dbReference type="SAM" id="Coils"/>
    </source>
</evidence>
<dbReference type="RefSeq" id="XP_977127.2">
    <property type="nucleotide sequence ID" value="XM_972034.2"/>
</dbReference>
<feature type="compositionally biased region" description="Basic and acidic residues" evidence="4">
    <location>
        <begin position="240"/>
        <end position="249"/>
    </location>
</feature>
<dbReference type="Pfam" id="PF24681">
    <property type="entry name" value="Kelch_KLHDC2_KLHL20_DRC7"/>
    <property type="match status" value="1"/>
</dbReference>
<dbReference type="PANTHER" id="PTHR46344:SF27">
    <property type="entry name" value="KELCH REPEAT SUPERFAMILY PROTEIN"/>
    <property type="match status" value="1"/>
</dbReference>
<feature type="region of interest" description="Disordered" evidence="4">
    <location>
        <begin position="1291"/>
        <end position="1321"/>
    </location>
</feature>
<dbReference type="OrthoDB" id="45365at2759"/>
<organism evidence="5 6">
    <name type="scientific">Tetrahymena thermophila (strain SB210)</name>
    <dbReference type="NCBI Taxonomy" id="312017"/>
    <lineage>
        <taxon>Eukaryota</taxon>
        <taxon>Sar</taxon>
        <taxon>Alveolata</taxon>
        <taxon>Ciliophora</taxon>
        <taxon>Intramacronucleata</taxon>
        <taxon>Oligohymenophorea</taxon>
        <taxon>Hymenostomatida</taxon>
        <taxon>Tetrahymenina</taxon>
        <taxon>Tetrahymenidae</taxon>
        <taxon>Tetrahymena</taxon>
    </lineage>
</organism>
<dbReference type="Proteomes" id="UP000009168">
    <property type="component" value="Unassembled WGS sequence"/>
</dbReference>
<evidence type="ECO:0000256" key="1">
    <source>
        <dbReference type="ARBA" id="ARBA00022441"/>
    </source>
</evidence>
<dbReference type="InterPro" id="IPR015915">
    <property type="entry name" value="Kelch-typ_b-propeller"/>
</dbReference>
<dbReference type="EMBL" id="GG662720">
    <property type="protein sequence ID" value="EAR86579.2"/>
    <property type="molecule type" value="Genomic_DNA"/>
</dbReference>
<feature type="coiled-coil region" evidence="3">
    <location>
        <begin position="34"/>
        <end position="94"/>
    </location>
</feature>
<protein>
    <submittedName>
        <fullName evidence="5">Kelch motif protein</fullName>
    </submittedName>
</protein>
<feature type="region of interest" description="Disordered" evidence="4">
    <location>
        <begin position="1240"/>
        <end position="1272"/>
    </location>
</feature>
<dbReference type="HOGENOM" id="CLU_234155_0_0_1"/>
<sequence length="2019" mass="233657">MSQESFINYKSVEETECTVNQELKLIKQNAQSVIEQLNMYFESSQQNLREMEEVYFASIQELESGFIYLMNQFRQSYNEQKECYQKEYEEKKFNLANEMNKTQRYIQDLALLEAIDGSMSFMQVQKCLKNLNKISDEIKVFYNQTHVQSFQLETINVDALLMKILQNLLFDSIYQRPKTKLFAQKISKQRSFSSSSQALQTSSMYYTGSSCENKEDEIVEKINTDSYHSRIKSSSSGQLEAKKEFKQEMHQTSPYSEKQPKIESFQVEQVQVEKEKNQKQLQENSSQQKQEKTMKQQYESIPYLKKYKTPNELSSIKKLSANYEKEKDEQKSYLKGLKQKIPKQSVKKNVFQHQTLSTQQNQKNTEQINRTPEKKKKIDMLIQQINPQQSTKNKLQASPPNPKKNQQLNKGSFYTHSSPIINRLRNKIQSSHQFSKLKKSTNNQSINEIQKLKTIESPQFQDQSLLRNEEVLSLKLNSSDDLNVETTENTSQTKVQTLKTSEHDQIAEQNNVLNRSIGLGQCNSSDALKLNSMSSKRIKMGITNPEMLQLSKDYSADNINQSSKENYTNRKRITSCGGFIEKQSTFNNLNKTQIVNHISSSLNNSPATNPLNKLSNRNLFNRDRSLSGFRQNTNKEKFLDKSLQNDEIIQEFQLDQSKSSNQQQQQKCLFYSSPISACLSSAVQQNYALDNNLNQDNYDQCEFQESPQIFLNYNISGLSQINNIQTVESISIEGRNIQQSQCEASLFRNKIQNSVKKAVIPRQQIAIDQEQINHSSPSDLNLITTECFQQKNIHEIQNLFTNPSPISHSASNEMQLFTSQNFENGSIITSQYYLNQQQSACLLNSKQKIEKIESGSKLNKSQSNQNQNSYRAIYLSQKNGQLDKNCQQNQIQQNNLTKTAPQLSNCNTNFVQSNQHQQANQIQNSFVNQQNQHKNILINKSINNQNQRYNEITDFTQNTINNQNEISAQKQNQQEIFIQNEFDTQIDNQNNFYEIQIQRKNQNQNEDNQNKNSFYNRKEDSMTEFIKNENIVNSQDNNENIANQKINQNNQPTAATQQKQENQIINQIKQDSQNLHKGLFYHSYTNHGLISTRTINEEQDDEEEQSTQNINNRINTEQVQQTKYVNKMNLTQQLSNKERNNLGSLIQEANQQQNNNKQINQNNNNSQSISINNNFQKDLQANQNNSLQKCTISQQNILFQGKNDQNQFLDQQTIQNQVFSCHQLENANSAQCSKTNLLSQRDNKESVTVQASNKFQSKNINPLPPTANSKVQANNSKQNKIENINQNQFENQKQSQTEHLRQDSQKNPIGQNKNNENMCDQDYSYAQSNNKKDINEYLQSQDSVRQKSNQFAQAPSSRARSFSECSERIDYKLNYQPAYQNDSQTKLSLSRSNSNYQICTFERKIDKPLSSRQSSQTGEYNHNNCQQYFQGIEDSGSSCSNNYSANFGIINFRELVEQRIKNKDAQNSFKIKVKSSQYSNVNNLNQLKAVESSCSNVIIQQNNIFNQEVTDQSEMQQKNISNYQKVSSQIQIICTDNSQHTTPQQSIINQVQDSVQKQQQKLIEKNQPVPTHKYLLANYKKNDMGTTNQLSQALQQQTSIQQFQGEQVRHKVNSLNVKNTLNSPSPTLNPQPTQLRVNSIQNLMPQPQQNLQCQNNMSYKQENKAVCCLNYNMVQLGGNDCDSLGEIISNQGEIIKKINYNLPRNLLDFKDPGYYGFSCVMLPQSNCILFIGGYFAERNDEKQYNKKQLFSYEQKQQSSSEYKRIFTKDIIKYNINEDSFSSFTFKLSNFSYDLTAIYIEKSNEIFLIGGRDENDQILQDCMIINIKENRIIQKQPLPYSLTGFCCTYETSKENVYVLGGIISNKITNSAYKLSLSYTDSEQHSHLNEWSQMHNMINCRVGAQCKIIKKNLYVFGGYDGRLYLNSVEMYNFDLNKWFIITFMKIPRAFYSLVSDQDKILIIGGKASTQITANNIDIFDVSKDEWQSINCYNINRNNHYTFLLKQIPNQGNQTAHNQNHS</sequence>
<evidence type="ECO:0000313" key="6">
    <source>
        <dbReference type="Proteomes" id="UP000009168"/>
    </source>
</evidence>
<accession>Q22M93</accession>
<dbReference type="Gene3D" id="2.120.10.80">
    <property type="entry name" value="Kelch-type beta propeller"/>
    <property type="match status" value="1"/>
</dbReference>
<dbReference type="PANTHER" id="PTHR46344">
    <property type="entry name" value="OS02G0202900 PROTEIN"/>
    <property type="match status" value="1"/>
</dbReference>
<dbReference type="GeneID" id="7844750"/>
<feature type="compositionally biased region" description="Polar residues" evidence="4">
    <location>
        <begin position="1305"/>
        <end position="1321"/>
    </location>
</feature>
<evidence type="ECO:0000313" key="5">
    <source>
        <dbReference type="EMBL" id="EAR86579.2"/>
    </source>
</evidence>
<evidence type="ECO:0000256" key="2">
    <source>
        <dbReference type="ARBA" id="ARBA00022737"/>
    </source>
</evidence>
<reference evidence="6" key="1">
    <citation type="journal article" date="2006" name="PLoS Biol.">
        <title>Macronuclear genome sequence of the ciliate Tetrahymena thermophila, a model eukaryote.</title>
        <authorList>
            <person name="Eisen J.A."/>
            <person name="Coyne R.S."/>
            <person name="Wu M."/>
            <person name="Wu D."/>
            <person name="Thiagarajan M."/>
            <person name="Wortman J.R."/>
            <person name="Badger J.H."/>
            <person name="Ren Q."/>
            <person name="Amedeo P."/>
            <person name="Jones K.M."/>
            <person name="Tallon L.J."/>
            <person name="Delcher A.L."/>
            <person name="Salzberg S.L."/>
            <person name="Silva J.C."/>
            <person name="Haas B.J."/>
            <person name="Majoros W.H."/>
            <person name="Farzad M."/>
            <person name="Carlton J.M."/>
            <person name="Smith R.K. Jr."/>
            <person name="Garg J."/>
            <person name="Pearlman R.E."/>
            <person name="Karrer K.M."/>
            <person name="Sun L."/>
            <person name="Manning G."/>
            <person name="Elde N.C."/>
            <person name="Turkewitz A.P."/>
            <person name="Asai D.J."/>
            <person name="Wilkes D.E."/>
            <person name="Wang Y."/>
            <person name="Cai H."/>
            <person name="Collins K."/>
            <person name="Stewart B.A."/>
            <person name="Lee S.R."/>
            <person name="Wilamowska K."/>
            <person name="Weinberg Z."/>
            <person name="Ruzzo W.L."/>
            <person name="Wloga D."/>
            <person name="Gaertig J."/>
            <person name="Frankel J."/>
            <person name="Tsao C.-C."/>
            <person name="Gorovsky M.A."/>
            <person name="Keeling P.J."/>
            <person name="Waller R.F."/>
            <person name="Patron N.J."/>
            <person name="Cherry J.M."/>
            <person name="Stover N.A."/>
            <person name="Krieger C.J."/>
            <person name="del Toro C."/>
            <person name="Ryder H.F."/>
            <person name="Williamson S.C."/>
            <person name="Barbeau R.A."/>
            <person name="Hamilton E.P."/>
            <person name="Orias E."/>
        </authorList>
    </citation>
    <scope>NUCLEOTIDE SEQUENCE [LARGE SCALE GENOMIC DNA]</scope>
    <source>
        <strain evidence="6">SB210</strain>
    </source>
</reference>
<dbReference type="eggNOG" id="KOG4441">
    <property type="taxonomic scope" value="Eukaryota"/>
</dbReference>
<keyword evidence="6" id="KW-1185">Reference proteome</keyword>
<dbReference type="InterPro" id="IPR006652">
    <property type="entry name" value="Kelch_1"/>
</dbReference>
<keyword evidence="2" id="KW-0677">Repeat</keyword>
<feature type="region of interest" description="Disordered" evidence="4">
    <location>
        <begin position="386"/>
        <end position="413"/>
    </location>
</feature>
<gene>
    <name evidence="5" type="ORF">TTHERM_00037260</name>
</gene>
<evidence type="ECO:0000256" key="4">
    <source>
        <dbReference type="SAM" id="MobiDB-lite"/>
    </source>
</evidence>
<dbReference type="SMART" id="SM00612">
    <property type="entry name" value="Kelch"/>
    <property type="match status" value="4"/>
</dbReference>
<dbReference type="InParanoid" id="Q22M93"/>
<dbReference type="STRING" id="312017.Q22M93"/>
<dbReference type="KEGG" id="tet:TTHERM_00037260"/>
<feature type="region of interest" description="Disordered" evidence="4">
    <location>
        <begin position="229"/>
        <end position="295"/>
    </location>
</feature>
<proteinExistence type="predicted"/>